<keyword evidence="4 6" id="KW-0704">Schiff base</keyword>
<evidence type="ECO:0000256" key="6">
    <source>
        <dbReference type="HAMAP-Rule" id="MF_00114"/>
    </source>
</evidence>
<keyword evidence="3 6" id="KW-0456">Lyase</keyword>
<dbReference type="InterPro" id="IPR013785">
    <property type="entry name" value="Aldolase_TIM"/>
</dbReference>
<dbReference type="NCBIfam" id="TIGR00126">
    <property type="entry name" value="deoC"/>
    <property type="match status" value="1"/>
</dbReference>
<accession>A0ABN8F8W4</accession>
<evidence type="ECO:0000313" key="7">
    <source>
        <dbReference type="EMBL" id="CAH1002493.1"/>
    </source>
</evidence>
<dbReference type="RefSeq" id="WP_238752327.1">
    <property type="nucleotide sequence ID" value="NZ_CAKLPZ010000005.1"/>
</dbReference>
<dbReference type="InterPro" id="IPR002915">
    <property type="entry name" value="DeoC/FbaB/LacD_aldolase"/>
</dbReference>
<dbReference type="PANTHER" id="PTHR10889:SF1">
    <property type="entry name" value="DEOXYRIBOSE-PHOSPHATE ALDOLASE"/>
    <property type="match status" value="1"/>
</dbReference>
<evidence type="ECO:0000256" key="3">
    <source>
        <dbReference type="ARBA" id="ARBA00023239"/>
    </source>
</evidence>
<feature type="active site" description="Schiff-base intermediate with acetaldehyde" evidence="6">
    <location>
        <position position="151"/>
    </location>
</feature>
<dbReference type="PANTHER" id="PTHR10889">
    <property type="entry name" value="DEOXYRIBOSE-PHOSPHATE ALDOLASE"/>
    <property type="match status" value="1"/>
</dbReference>
<dbReference type="SUPFAM" id="SSF51569">
    <property type="entry name" value="Aldolase"/>
    <property type="match status" value="1"/>
</dbReference>
<comment type="caution">
    <text evidence="7">The sequence shown here is derived from an EMBL/GenBank/DDBJ whole genome shotgun (WGS) entry which is preliminary data.</text>
</comment>
<dbReference type="CDD" id="cd00959">
    <property type="entry name" value="DeoC"/>
    <property type="match status" value="1"/>
</dbReference>
<gene>
    <name evidence="6 7" type="primary">deoC</name>
    <name evidence="7" type="ORF">LEM8419_03372</name>
</gene>
<evidence type="ECO:0000256" key="4">
    <source>
        <dbReference type="ARBA" id="ARBA00023270"/>
    </source>
</evidence>
<evidence type="ECO:0000313" key="8">
    <source>
        <dbReference type="Proteomes" id="UP000837803"/>
    </source>
</evidence>
<evidence type="ECO:0000256" key="5">
    <source>
        <dbReference type="ARBA" id="ARBA00048791"/>
    </source>
</evidence>
<name>A0ABN8F8W4_9BACT</name>
<comment type="similarity">
    <text evidence="1 6">Belongs to the DeoC/FbaB aldolase family. DeoC type 1 subfamily.</text>
</comment>
<keyword evidence="2 6" id="KW-0963">Cytoplasm</keyword>
<protein>
    <recommendedName>
        <fullName evidence="6">Deoxyribose-phosphate aldolase</fullName>
        <shortName evidence="6">DERA</shortName>
        <ecNumber evidence="6">4.1.2.4</ecNumber>
    </recommendedName>
    <alternativeName>
        <fullName evidence="6">2-deoxy-D-ribose 5-phosphate aldolase</fullName>
    </alternativeName>
    <alternativeName>
        <fullName evidence="6">Phosphodeoxyriboaldolase</fullName>
        <shortName evidence="6">Deoxyriboaldolase</shortName>
    </alternativeName>
</protein>
<dbReference type="InterPro" id="IPR028581">
    <property type="entry name" value="DeoC_typeI"/>
</dbReference>
<comment type="function">
    <text evidence="6">Catalyzes a reversible aldol reaction between acetaldehyde and D-glyceraldehyde 3-phosphate to generate 2-deoxy-D-ribose 5-phosphate.</text>
</comment>
<comment type="catalytic activity">
    <reaction evidence="5 6">
        <text>2-deoxy-D-ribose 5-phosphate = D-glyceraldehyde 3-phosphate + acetaldehyde</text>
        <dbReference type="Rhea" id="RHEA:12821"/>
        <dbReference type="ChEBI" id="CHEBI:15343"/>
        <dbReference type="ChEBI" id="CHEBI:59776"/>
        <dbReference type="ChEBI" id="CHEBI:62877"/>
        <dbReference type="EC" id="4.1.2.4"/>
    </reaction>
</comment>
<reference evidence="7" key="1">
    <citation type="submission" date="2021-12" db="EMBL/GenBank/DDBJ databases">
        <authorList>
            <person name="Rodrigo-Torres L."/>
            <person name="Arahal R. D."/>
            <person name="Lucena T."/>
        </authorList>
    </citation>
    <scope>NUCLEOTIDE SEQUENCE</scope>
    <source>
        <strain evidence="7">CECT 8419</strain>
    </source>
</reference>
<feature type="active site" description="Proton donor/acceptor" evidence="6">
    <location>
        <position position="87"/>
    </location>
</feature>
<dbReference type="Pfam" id="PF01791">
    <property type="entry name" value="DeoC"/>
    <property type="match status" value="1"/>
</dbReference>
<dbReference type="InterPro" id="IPR011343">
    <property type="entry name" value="DeoC"/>
</dbReference>
<sequence>MNQLIDHTLLSPHATAAEIKRLCEEAVTHGFHAVCIPPYYVSRALAELQDTPVRIATVVGFPYGYSETLIKVAEARRSIEEGADELDIVINIAAVKSADWSYVKTEIEQMATTVRLKGKVCKLILEIGTLTDEERDRLIDICNTVRPDFVKTSSGLQGGATPEQVRYLRANLHPEIKIKASGGIRTGPDAQALLDAGADRLGTSSSLLILT</sequence>
<dbReference type="GO" id="GO:0004139">
    <property type="term" value="F:deoxyribose-phosphate aldolase activity"/>
    <property type="evidence" value="ECO:0007669"/>
    <property type="project" value="UniProtKB-EC"/>
</dbReference>
<comment type="subcellular location">
    <subcellularLocation>
        <location evidence="6">Cytoplasm</location>
    </subcellularLocation>
</comment>
<dbReference type="Proteomes" id="UP000837803">
    <property type="component" value="Unassembled WGS sequence"/>
</dbReference>
<dbReference type="Gene3D" id="3.20.20.70">
    <property type="entry name" value="Aldolase class I"/>
    <property type="match status" value="1"/>
</dbReference>
<dbReference type="SMART" id="SM01133">
    <property type="entry name" value="DeoC"/>
    <property type="match status" value="1"/>
</dbReference>
<keyword evidence="8" id="KW-1185">Reference proteome</keyword>
<evidence type="ECO:0000256" key="1">
    <source>
        <dbReference type="ARBA" id="ARBA00010936"/>
    </source>
</evidence>
<dbReference type="PIRSF" id="PIRSF001357">
    <property type="entry name" value="DeoC"/>
    <property type="match status" value="1"/>
</dbReference>
<comment type="pathway">
    <text evidence="6">Carbohydrate degradation; 2-deoxy-D-ribose 1-phosphate degradation; D-glyceraldehyde 3-phosphate and acetaldehyde from 2-deoxy-alpha-D-ribose 1-phosphate: step 2/2.</text>
</comment>
<dbReference type="EMBL" id="CAKLPZ010000005">
    <property type="protein sequence ID" value="CAH1002493.1"/>
    <property type="molecule type" value="Genomic_DNA"/>
</dbReference>
<dbReference type="EC" id="4.1.2.4" evidence="6"/>
<evidence type="ECO:0000256" key="2">
    <source>
        <dbReference type="ARBA" id="ARBA00022490"/>
    </source>
</evidence>
<feature type="active site" description="Proton donor/acceptor" evidence="6">
    <location>
        <position position="179"/>
    </location>
</feature>
<organism evidence="7 8">
    <name type="scientific">Neolewinella maritima</name>
    <dbReference type="NCBI Taxonomy" id="1383882"/>
    <lineage>
        <taxon>Bacteria</taxon>
        <taxon>Pseudomonadati</taxon>
        <taxon>Bacteroidota</taxon>
        <taxon>Saprospiria</taxon>
        <taxon>Saprospirales</taxon>
        <taxon>Lewinellaceae</taxon>
        <taxon>Neolewinella</taxon>
    </lineage>
</organism>
<dbReference type="HAMAP" id="MF_00114">
    <property type="entry name" value="DeoC_type1"/>
    <property type="match status" value="1"/>
</dbReference>
<proteinExistence type="inferred from homology"/>